<feature type="transmembrane region" description="Helical" evidence="16">
    <location>
        <begin position="29"/>
        <end position="52"/>
    </location>
</feature>
<evidence type="ECO:0000256" key="11">
    <source>
        <dbReference type="ARBA" id="ARBA00023180"/>
    </source>
</evidence>
<dbReference type="GO" id="GO:0045490">
    <property type="term" value="P:pectin catabolic process"/>
    <property type="evidence" value="ECO:0007669"/>
    <property type="project" value="UniProtKB-UniRule"/>
</dbReference>
<gene>
    <name evidence="18" type="ORF">OLC1_LOCUS21238</name>
</gene>
<dbReference type="Pfam" id="PF04043">
    <property type="entry name" value="PMEI"/>
    <property type="match status" value="1"/>
</dbReference>
<dbReference type="SMART" id="SM00856">
    <property type="entry name" value="PMEI"/>
    <property type="match status" value="1"/>
</dbReference>
<feature type="active site" evidence="14">
    <location>
        <position position="427"/>
    </location>
</feature>
<accession>A0AAV1E6B0</accession>
<evidence type="ECO:0000256" key="3">
    <source>
        <dbReference type="ARBA" id="ARBA00006027"/>
    </source>
</evidence>
<evidence type="ECO:0000256" key="6">
    <source>
        <dbReference type="ARBA" id="ARBA00022512"/>
    </source>
</evidence>
<evidence type="ECO:0000256" key="16">
    <source>
        <dbReference type="SAM" id="Phobius"/>
    </source>
</evidence>
<keyword evidence="16" id="KW-0812">Transmembrane</keyword>
<dbReference type="PANTHER" id="PTHR31707">
    <property type="entry name" value="PECTINESTERASE"/>
    <property type="match status" value="1"/>
</dbReference>
<evidence type="ECO:0000256" key="8">
    <source>
        <dbReference type="ARBA" id="ARBA00022801"/>
    </source>
</evidence>
<dbReference type="InterPro" id="IPR006501">
    <property type="entry name" value="Pectinesterase_inhib_dom"/>
</dbReference>
<dbReference type="SUPFAM" id="SSF51126">
    <property type="entry name" value="Pectin lyase-like"/>
    <property type="match status" value="1"/>
</dbReference>
<dbReference type="GO" id="GO:0030599">
    <property type="term" value="F:pectinesterase activity"/>
    <property type="evidence" value="ECO:0007669"/>
    <property type="project" value="UniProtKB-UniRule"/>
</dbReference>
<dbReference type="GO" id="GO:0042545">
    <property type="term" value="P:cell wall modification"/>
    <property type="evidence" value="ECO:0007669"/>
    <property type="project" value="UniProtKB-UniRule"/>
</dbReference>
<dbReference type="GO" id="GO:0004857">
    <property type="term" value="F:enzyme inhibitor activity"/>
    <property type="evidence" value="ECO:0007669"/>
    <property type="project" value="InterPro"/>
</dbReference>
<keyword evidence="11" id="KW-0325">Glycoprotein</keyword>
<keyword evidence="19" id="KW-1185">Reference proteome</keyword>
<comment type="function">
    <text evidence="15">Acts in the modification of cell walls via demethylesterification of cell wall pectin.</text>
</comment>
<dbReference type="PROSITE" id="PS00800">
    <property type="entry name" value="PECTINESTERASE_1"/>
    <property type="match status" value="1"/>
</dbReference>
<dbReference type="Gene3D" id="2.160.20.10">
    <property type="entry name" value="Single-stranded right-handed beta-helix, Pectin lyase-like"/>
    <property type="match status" value="1"/>
</dbReference>
<dbReference type="CDD" id="cd15798">
    <property type="entry name" value="PMEI-like_3"/>
    <property type="match status" value="1"/>
</dbReference>
<evidence type="ECO:0000256" key="15">
    <source>
        <dbReference type="RuleBase" id="RU000589"/>
    </source>
</evidence>
<keyword evidence="16" id="KW-1133">Transmembrane helix</keyword>
<dbReference type="InterPro" id="IPR035513">
    <property type="entry name" value="Invertase/methylesterase_inhib"/>
</dbReference>
<evidence type="ECO:0000256" key="14">
    <source>
        <dbReference type="PROSITE-ProRule" id="PRU10040"/>
    </source>
</evidence>
<evidence type="ECO:0000256" key="5">
    <source>
        <dbReference type="ARBA" id="ARBA00013229"/>
    </source>
</evidence>
<evidence type="ECO:0000256" key="7">
    <source>
        <dbReference type="ARBA" id="ARBA00022525"/>
    </source>
</evidence>
<comment type="pathway">
    <text evidence="2 15">Glycan metabolism; pectin degradation; 2-dehydro-3-deoxy-D-gluconate from pectin: step 1/5.</text>
</comment>
<comment type="catalytic activity">
    <reaction evidence="13 15">
        <text>[(1-&gt;4)-alpha-D-galacturonosyl methyl ester](n) + n H2O = [(1-&gt;4)-alpha-D-galacturonosyl](n) + n methanol + n H(+)</text>
        <dbReference type="Rhea" id="RHEA:22380"/>
        <dbReference type="Rhea" id="RHEA-COMP:14570"/>
        <dbReference type="Rhea" id="RHEA-COMP:14573"/>
        <dbReference type="ChEBI" id="CHEBI:15377"/>
        <dbReference type="ChEBI" id="CHEBI:15378"/>
        <dbReference type="ChEBI" id="CHEBI:17790"/>
        <dbReference type="ChEBI" id="CHEBI:140522"/>
        <dbReference type="ChEBI" id="CHEBI:140523"/>
        <dbReference type="EC" id="3.1.1.11"/>
    </reaction>
</comment>
<evidence type="ECO:0000256" key="12">
    <source>
        <dbReference type="ARBA" id="ARBA00023316"/>
    </source>
</evidence>
<keyword evidence="9 15" id="KW-0063">Aspartyl esterase</keyword>
<comment type="subcellular location">
    <subcellularLocation>
        <location evidence="1 15">Secreted</location>
        <location evidence="1 15">Cell wall</location>
    </subcellularLocation>
</comment>
<feature type="domain" description="Pectinesterase inhibitor" evidence="17">
    <location>
        <begin position="69"/>
        <end position="228"/>
    </location>
</feature>
<dbReference type="FunFam" id="1.20.140.40:FF:000010">
    <property type="entry name" value="Pectinesterase"/>
    <property type="match status" value="1"/>
</dbReference>
<comment type="similarity">
    <text evidence="3">In the N-terminal section; belongs to the PMEI family.</text>
</comment>
<evidence type="ECO:0000256" key="2">
    <source>
        <dbReference type="ARBA" id="ARBA00005184"/>
    </source>
</evidence>
<dbReference type="EMBL" id="OX459124">
    <property type="protein sequence ID" value="CAI9114508.1"/>
    <property type="molecule type" value="Genomic_DNA"/>
</dbReference>
<keyword evidence="16" id="KW-0472">Membrane</keyword>
<name>A0AAV1E6B0_OLDCO</name>
<dbReference type="InterPro" id="IPR033131">
    <property type="entry name" value="Pectinesterase_Asp_AS"/>
</dbReference>
<dbReference type="PROSITE" id="PS00503">
    <property type="entry name" value="PECTINESTERASE_2"/>
    <property type="match status" value="1"/>
</dbReference>
<keyword evidence="10" id="KW-1015">Disulfide bond</keyword>
<keyword evidence="6 15" id="KW-0134">Cell wall</keyword>
<evidence type="ECO:0000256" key="10">
    <source>
        <dbReference type="ARBA" id="ARBA00023157"/>
    </source>
</evidence>
<evidence type="ECO:0000313" key="19">
    <source>
        <dbReference type="Proteomes" id="UP001161247"/>
    </source>
</evidence>
<organism evidence="18 19">
    <name type="scientific">Oldenlandia corymbosa var. corymbosa</name>
    <dbReference type="NCBI Taxonomy" id="529605"/>
    <lineage>
        <taxon>Eukaryota</taxon>
        <taxon>Viridiplantae</taxon>
        <taxon>Streptophyta</taxon>
        <taxon>Embryophyta</taxon>
        <taxon>Tracheophyta</taxon>
        <taxon>Spermatophyta</taxon>
        <taxon>Magnoliopsida</taxon>
        <taxon>eudicotyledons</taxon>
        <taxon>Gunneridae</taxon>
        <taxon>Pentapetalae</taxon>
        <taxon>asterids</taxon>
        <taxon>lamiids</taxon>
        <taxon>Gentianales</taxon>
        <taxon>Rubiaceae</taxon>
        <taxon>Rubioideae</taxon>
        <taxon>Spermacoceae</taxon>
        <taxon>Hedyotis-Oldenlandia complex</taxon>
        <taxon>Oldenlandia</taxon>
    </lineage>
</organism>
<proteinExistence type="inferred from homology"/>
<dbReference type="NCBIfam" id="TIGR01614">
    <property type="entry name" value="PME_inhib"/>
    <property type="match status" value="1"/>
</dbReference>
<dbReference type="InterPro" id="IPR012334">
    <property type="entry name" value="Pectin_lyas_fold"/>
</dbReference>
<keyword evidence="8 15" id="KW-0378">Hydrolase</keyword>
<dbReference type="InterPro" id="IPR011050">
    <property type="entry name" value="Pectin_lyase_fold/virulence"/>
</dbReference>
<dbReference type="InterPro" id="IPR018040">
    <property type="entry name" value="Pectinesterase_Tyr_AS"/>
</dbReference>
<evidence type="ECO:0000259" key="17">
    <source>
        <dbReference type="SMART" id="SM00856"/>
    </source>
</evidence>
<evidence type="ECO:0000313" key="18">
    <source>
        <dbReference type="EMBL" id="CAI9114508.1"/>
    </source>
</evidence>
<dbReference type="Gene3D" id="1.20.140.40">
    <property type="entry name" value="Invertase/pectin methylesterase inhibitor family protein"/>
    <property type="match status" value="1"/>
</dbReference>
<keyword evidence="7 15" id="KW-0964">Secreted</keyword>
<evidence type="ECO:0000256" key="1">
    <source>
        <dbReference type="ARBA" id="ARBA00004191"/>
    </source>
</evidence>
<evidence type="ECO:0000256" key="9">
    <source>
        <dbReference type="ARBA" id="ARBA00023085"/>
    </source>
</evidence>
<dbReference type="FunFam" id="2.160.20.10:FF:000001">
    <property type="entry name" value="Pectinesterase"/>
    <property type="match status" value="1"/>
</dbReference>
<evidence type="ECO:0000256" key="4">
    <source>
        <dbReference type="ARBA" id="ARBA00007786"/>
    </source>
</evidence>
<dbReference type="EC" id="3.1.1.11" evidence="5 15"/>
<dbReference type="AlphaFoldDB" id="A0AAV1E6B0"/>
<keyword evidence="12 15" id="KW-0961">Cell wall biogenesis/degradation</keyword>
<protein>
    <recommendedName>
        <fullName evidence="5 15">Pectinesterase</fullName>
        <ecNumber evidence="5 15">3.1.1.11</ecNumber>
    </recommendedName>
</protein>
<dbReference type="InterPro" id="IPR000070">
    <property type="entry name" value="Pectinesterase_cat"/>
</dbReference>
<dbReference type="Pfam" id="PF01095">
    <property type="entry name" value="Pectinesterase"/>
    <property type="match status" value="1"/>
</dbReference>
<dbReference type="Proteomes" id="UP001161247">
    <property type="component" value="Chromosome 7"/>
</dbReference>
<evidence type="ECO:0000256" key="13">
    <source>
        <dbReference type="ARBA" id="ARBA00047928"/>
    </source>
</evidence>
<dbReference type="SUPFAM" id="SSF101148">
    <property type="entry name" value="Plant invertase/pectin methylesterase inhibitor"/>
    <property type="match status" value="1"/>
</dbReference>
<comment type="similarity">
    <text evidence="4">In the C-terminal section; belongs to the pectinesterase family.</text>
</comment>
<reference evidence="18" key="1">
    <citation type="submission" date="2023-03" db="EMBL/GenBank/DDBJ databases">
        <authorList>
            <person name="Julca I."/>
        </authorList>
    </citation>
    <scope>NUCLEOTIDE SEQUENCE</scope>
</reference>
<sequence>MDSLNSFKGYGKVDPVEEQAFRKKTRKRLIILAVSLVLLLVLIIGVVAGTLAHNKKSGGGIKPSTSGPSSAQSLKAMCSVTQNPDSCFSSISAMEEANSTSDPKKLFHLSLQLVMGSLEKLSGLPETWMKSTSDPELQSAFRVCQVVFQDATDAANDTISLFSDDSESEDPLSGTGISDLKTWLSTSLTNLETCLDALGEVNATATTLDEVKSAMTDSTQFASNSLAIVSKFLSFLDKFHIPSHRKLLSEVDSVGFPSWVKAADRKLLQAPAANPKPDLVVAADGSGDVKTITEALGKVPKKSKTRFVIFVKAGTYNEKVTVEKQMWNVFMYGDGKDKTIVTAAVNFIDGTRTLLTATFTVLGKGFVAKNMCFQNSAGASKHQAVALRSTSDQSVFYNCSFDAYQDTLYSHTNRQFYSNCDITGTVDFIFGNAAAIYQNCNIMPRQPLPNQFVTITAQGKIDVNQNTGIMIQNCNIYPKDKVTVKVYLGRPWKAYSTTIFALSTINGPLEPQGWIEWTFGVTPPPTIFYAEYQNRGPAAAVTKRVTWPGYKSSLTPSQLAEFSVPKFLNGQPWITAAQVTYT</sequence>